<protein>
    <recommendedName>
        <fullName evidence="4">Tyrosine kinase G-rich domain-containing protein</fullName>
    </recommendedName>
</protein>
<keyword evidence="1" id="KW-1133">Transmembrane helix</keyword>
<gene>
    <name evidence="2" type="ORF">AA15669_0533</name>
</gene>
<proteinExistence type="predicted"/>
<name>A0ABQ0NXM9_9PROT</name>
<dbReference type="RefSeq" id="WP_018980248.1">
    <property type="nucleotide sequence ID" value="NZ_BAQD01000005.1"/>
</dbReference>
<sequence>MDDTHLTEDQKDIRLLADILALVLDEEQGQASAALEALRQRARKRKVSGGTLKNLFRSLAEHEQSAQAVLARSTTLPDSLADRHRRLQSEYALLQEENAQLSQYASFHTAQAPLRRAAIVIALVAGLLGGIAGTQLVHTLTAPPRIDPALCLHT</sequence>
<evidence type="ECO:0000313" key="3">
    <source>
        <dbReference type="Proteomes" id="UP001062901"/>
    </source>
</evidence>
<comment type="caution">
    <text evidence="2">The sequence shown here is derived from an EMBL/GenBank/DDBJ whole genome shotgun (WGS) entry which is preliminary data.</text>
</comment>
<feature type="transmembrane region" description="Helical" evidence="1">
    <location>
        <begin position="117"/>
        <end position="137"/>
    </location>
</feature>
<organism evidence="2 3">
    <name type="scientific">Saccharibacter floricola DSM 15669</name>
    <dbReference type="NCBI Taxonomy" id="1123227"/>
    <lineage>
        <taxon>Bacteria</taxon>
        <taxon>Pseudomonadati</taxon>
        <taxon>Pseudomonadota</taxon>
        <taxon>Alphaproteobacteria</taxon>
        <taxon>Acetobacterales</taxon>
        <taxon>Acetobacteraceae</taxon>
        <taxon>Saccharibacter</taxon>
    </lineage>
</organism>
<evidence type="ECO:0008006" key="4">
    <source>
        <dbReference type="Google" id="ProtNLM"/>
    </source>
</evidence>
<reference evidence="2" key="1">
    <citation type="submission" date="2013-04" db="EMBL/GenBank/DDBJ databases">
        <title>The genome sequencing project of 58 acetic acid bacteria.</title>
        <authorList>
            <person name="Okamoto-Kainuma A."/>
            <person name="Ishikawa M."/>
            <person name="Umino S."/>
            <person name="Koizumi Y."/>
            <person name="Shiwa Y."/>
            <person name="Yoshikawa H."/>
            <person name="Matsutani M."/>
            <person name="Matsushita K."/>
        </authorList>
    </citation>
    <scope>NUCLEOTIDE SEQUENCE</scope>
    <source>
        <strain evidence="2">DSM 15669</strain>
    </source>
</reference>
<keyword evidence="1" id="KW-0812">Transmembrane</keyword>
<keyword evidence="3" id="KW-1185">Reference proteome</keyword>
<evidence type="ECO:0000256" key="1">
    <source>
        <dbReference type="SAM" id="Phobius"/>
    </source>
</evidence>
<evidence type="ECO:0000313" key="2">
    <source>
        <dbReference type="EMBL" id="GBQ05594.1"/>
    </source>
</evidence>
<dbReference type="EMBL" id="BAQD01000005">
    <property type="protein sequence ID" value="GBQ05594.1"/>
    <property type="molecule type" value="Genomic_DNA"/>
</dbReference>
<keyword evidence="1" id="KW-0472">Membrane</keyword>
<dbReference type="Proteomes" id="UP001062901">
    <property type="component" value="Unassembled WGS sequence"/>
</dbReference>
<accession>A0ABQ0NXM9</accession>